<dbReference type="Pfam" id="PF06634">
    <property type="entry name" value="DUF1156"/>
    <property type="match status" value="1"/>
</dbReference>
<keyword evidence="5" id="KW-1185">Reference proteome</keyword>
<evidence type="ECO:0000313" key="2">
    <source>
        <dbReference type="EMBL" id="KAA9019630.1"/>
    </source>
</evidence>
<name>A0A5J5I5J4_9SPHN</name>
<evidence type="ECO:0000259" key="1">
    <source>
        <dbReference type="Pfam" id="PF06634"/>
    </source>
</evidence>
<feature type="domain" description="DUF1156" evidence="1">
    <location>
        <begin position="31"/>
        <end position="91"/>
    </location>
</feature>
<dbReference type="AlphaFoldDB" id="A0A5J5I5J4"/>
<comment type="caution">
    <text evidence="3">The sequence shown here is derived from an EMBL/GenBank/DDBJ whole genome shotgun (WGS) entry which is preliminary data.</text>
</comment>
<dbReference type="Proteomes" id="UP000326364">
    <property type="component" value="Unassembled WGS sequence"/>
</dbReference>
<proteinExistence type="predicted"/>
<reference evidence="4 5" key="1">
    <citation type="submission" date="2019-09" db="EMBL/GenBank/DDBJ databases">
        <authorList>
            <person name="Feng G."/>
        </authorList>
    </citation>
    <scope>NUCLEOTIDE SEQUENCE [LARGE SCALE GENOMIC DNA]</scope>
    <source>
        <strain evidence="3 4">KACC 19283</strain>
        <strain evidence="2 5">KACC 19284</strain>
    </source>
</reference>
<gene>
    <name evidence="3" type="ORF">F4U95_05105</name>
    <name evidence="2" type="ORF">F4U96_05105</name>
</gene>
<dbReference type="EMBL" id="VYQB01000003">
    <property type="protein sequence ID" value="KAA9019630.1"/>
    <property type="molecule type" value="Genomic_DNA"/>
</dbReference>
<protein>
    <submittedName>
        <fullName evidence="3">DUF1156 domain-containing protein</fullName>
    </submittedName>
</protein>
<dbReference type="Proteomes" id="UP000325933">
    <property type="component" value="Unassembled WGS sequence"/>
</dbReference>
<dbReference type="InterPro" id="IPR049953">
    <property type="entry name" value="Antiphage_assoc"/>
</dbReference>
<sequence>MNIMTTLTNPTESTIVPFSMVATPSFIERVWPAQKISKESEAERKSVSSQTLTGLGGYWKGRKPLILNRACILGALLPATEDAQADLAVFERLMMMDDHGFVLRGGGRSASEYARLAITHGVFTPDVLAQYFERRVGRPMIVEPISSLDMEAIDEIGRNLVWATSLREDGWRDVAETILAHVPYEQKVDDTDRPEYLEAAGYAGDEVTWQMVNSHLGTSAQSIPQLVEQLGVMRFGRLPKIGDAFSGSGQIPYEALRTGCDSFASDQNPIAALLTWSSFELAGSAPDELEKVVQRLAGIARQVETEMVRYETNSRGDRIKALLYCVEIRCPETGYLIPLAPNWTISPKMRTVGRLVANHSDRRMDIEIVTNATDAEMKAAETGTVDGDYVTYQLDGETHRFSISRSRGDRRDGDIKGNLLRRWNSDEIVPRADDIFGERLYCIQWATRDTLEAARQTVYYAAPCAEDMEREDLVQSTVEANLAGWRADGLVPDMPIEPGLKTDDPIRTRGWSDWLHLFNPRQILVLSKLHAAIRASDDAARLYFFMPRALDNNSRLNRWKPSQGGGLGGVVGTFDNQALNTLFNFAVRGSIGFRSLVAGPARSQQLNGPRRVETVPGNRVSEPRDIWVTDPPYGDAVVYHELTEFFISWLRKNPPAPFDTWTWDSRRPLAIQGEGEDFRRKMVETYGNLTKLMPDNGMQIVMFTHQSGSVWADLALIFWGAGLQVSAAWYIATETGSNAPGKRGVGLVQGTVILVLRKRNGNVSGYEDEIVQDVRAEVAHQIDTLFGLNQSLKGAGRIENLFEDADLQMAGYAAALRVLTGYTSIDGKDMTAEALRPRRKNEVGFVDRMIDYAVSVANEHMVPDGLTARLWQQLSGPERFYLKMLSLESNGLTKLDNYQNFARAFRVGDHGAFMASSRPNEARLKNAIDFGSRTGFDIPEFGTGLVRAVLFAIEALQRELEPEVVLLQLRDIVPEYFKRRQDIVEIAEYVSRQRGRDQEEGRNAAVLSNLLRNERL</sequence>
<dbReference type="NCBIfam" id="NF042963">
    <property type="entry name" value="DUF1156_antiphage"/>
    <property type="match status" value="1"/>
</dbReference>
<dbReference type="EMBL" id="VYQA01000003">
    <property type="protein sequence ID" value="KAA9032087.1"/>
    <property type="molecule type" value="Genomic_DNA"/>
</dbReference>
<dbReference type="InterPro" id="IPR009537">
    <property type="entry name" value="DUF1156"/>
</dbReference>
<organism evidence="3 4">
    <name type="scientific">Sphingobium limneticum</name>
    <dbReference type="NCBI Taxonomy" id="1007511"/>
    <lineage>
        <taxon>Bacteria</taxon>
        <taxon>Pseudomonadati</taxon>
        <taxon>Pseudomonadota</taxon>
        <taxon>Alphaproteobacteria</taxon>
        <taxon>Sphingomonadales</taxon>
        <taxon>Sphingomonadaceae</taxon>
        <taxon>Sphingobium</taxon>
    </lineage>
</organism>
<accession>A0A5J5I5J4</accession>
<evidence type="ECO:0000313" key="5">
    <source>
        <dbReference type="Proteomes" id="UP000326364"/>
    </source>
</evidence>
<evidence type="ECO:0000313" key="4">
    <source>
        <dbReference type="Proteomes" id="UP000325933"/>
    </source>
</evidence>
<evidence type="ECO:0000313" key="3">
    <source>
        <dbReference type="EMBL" id="KAA9032087.1"/>
    </source>
</evidence>